<accession>A0A139HA77</accession>
<reference evidence="2 3" key="1">
    <citation type="submission" date="2015-07" db="EMBL/GenBank/DDBJ databases">
        <title>Comparative genomics of the Sigatoka disease complex on banana suggests a link between parallel evolutionary changes in Pseudocercospora fijiensis and Pseudocercospora eumusae and increased virulence on the banana host.</title>
        <authorList>
            <person name="Chang T.-C."/>
            <person name="Salvucci A."/>
            <person name="Crous P.W."/>
            <person name="Stergiopoulos I."/>
        </authorList>
    </citation>
    <scope>NUCLEOTIDE SEQUENCE [LARGE SCALE GENOMIC DNA]</scope>
    <source>
        <strain evidence="2 3">CBS 114824</strain>
    </source>
</reference>
<keyword evidence="3" id="KW-1185">Reference proteome</keyword>
<dbReference type="EMBL" id="LFZN01000094">
    <property type="protein sequence ID" value="KXS99330.1"/>
    <property type="molecule type" value="Genomic_DNA"/>
</dbReference>
<proteinExistence type="predicted"/>
<feature type="compositionally biased region" description="Acidic residues" evidence="1">
    <location>
        <begin position="14"/>
        <end position="24"/>
    </location>
</feature>
<dbReference type="Proteomes" id="UP000070133">
    <property type="component" value="Unassembled WGS sequence"/>
</dbReference>
<sequence length="67" mass="7553">MSKLSQYYRKQDDTDSTLGDELESSEQSIPSQSQCTHVYLPMDFVWAQKPFEADEGRADAVGMDTMG</sequence>
<evidence type="ECO:0000313" key="2">
    <source>
        <dbReference type="EMBL" id="KXS99330.1"/>
    </source>
</evidence>
<evidence type="ECO:0000313" key="3">
    <source>
        <dbReference type="Proteomes" id="UP000070133"/>
    </source>
</evidence>
<protein>
    <submittedName>
        <fullName evidence="2">Uncharacterized protein</fullName>
    </submittedName>
</protein>
<feature type="region of interest" description="Disordered" evidence="1">
    <location>
        <begin position="1"/>
        <end position="33"/>
    </location>
</feature>
<name>A0A139HA77_9PEZI</name>
<gene>
    <name evidence="2" type="ORF">AC578_6749</name>
</gene>
<comment type="caution">
    <text evidence="2">The sequence shown here is derived from an EMBL/GenBank/DDBJ whole genome shotgun (WGS) entry which is preliminary data.</text>
</comment>
<organism evidence="2 3">
    <name type="scientific">Pseudocercospora eumusae</name>
    <dbReference type="NCBI Taxonomy" id="321146"/>
    <lineage>
        <taxon>Eukaryota</taxon>
        <taxon>Fungi</taxon>
        <taxon>Dikarya</taxon>
        <taxon>Ascomycota</taxon>
        <taxon>Pezizomycotina</taxon>
        <taxon>Dothideomycetes</taxon>
        <taxon>Dothideomycetidae</taxon>
        <taxon>Mycosphaerellales</taxon>
        <taxon>Mycosphaerellaceae</taxon>
        <taxon>Pseudocercospora</taxon>
    </lineage>
</organism>
<dbReference type="AlphaFoldDB" id="A0A139HA77"/>
<evidence type="ECO:0000256" key="1">
    <source>
        <dbReference type="SAM" id="MobiDB-lite"/>
    </source>
</evidence>